<gene>
    <name evidence="2" type="ORF">FC75_GL002392</name>
</gene>
<evidence type="ECO:0000313" key="3">
    <source>
        <dbReference type="Proteomes" id="UP000050865"/>
    </source>
</evidence>
<dbReference type="Gene3D" id="1.10.260.40">
    <property type="entry name" value="lambda repressor-like DNA-binding domains"/>
    <property type="match status" value="1"/>
</dbReference>
<proteinExistence type="predicted"/>
<dbReference type="Pfam" id="PF01381">
    <property type="entry name" value="HTH_3"/>
    <property type="match status" value="1"/>
</dbReference>
<accession>A0A0R2F187</accession>
<dbReference type="AlphaFoldDB" id="A0A0R2F187"/>
<feature type="domain" description="HTH cro/C1-type" evidence="1">
    <location>
        <begin position="38"/>
        <end position="93"/>
    </location>
</feature>
<dbReference type="RefSeq" id="WP_056989719.1">
    <property type="nucleotide sequence ID" value="NZ_AYZJ01000059.1"/>
</dbReference>
<dbReference type="SUPFAM" id="SSF47413">
    <property type="entry name" value="lambda repressor-like DNA-binding domains"/>
    <property type="match status" value="1"/>
</dbReference>
<dbReference type="EMBL" id="AYZJ01000059">
    <property type="protein sequence ID" value="KRN21227.1"/>
    <property type="molecule type" value="Genomic_DNA"/>
</dbReference>
<comment type="caution">
    <text evidence="2">The sequence shown here is derived from an EMBL/GenBank/DDBJ whole genome shotgun (WGS) entry which is preliminary data.</text>
</comment>
<reference evidence="2 3" key="1">
    <citation type="journal article" date="2015" name="Genome Announc.">
        <title>Expanding the biotechnology potential of lactobacilli through comparative genomics of 213 strains and associated genera.</title>
        <authorList>
            <person name="Sun Z."/>
            <person name="Harris H.M."/>
            <person name="McCann A."/>
            <person name="Guo C."/>
            <person name="Argimon S."/>
            <person name="Zhang W."/>
            <person name="Yang X."/>
            <person name="Jeffery I.B."/>
            <person name="Cooney J.C."/>
            <person name="Kagawa T.F."/>
            <person name="Liu W."/>
            <person name="Song Y."/>
            <person name="Salvetti E."/>
            <person name="Wrobel A."/>
            <person name="Rasinkangas P."/>
            <person name="Parkhill J."/>
            <person name="Rea M.C."/>
            <person name="O'Sullivan O."/>
            <person name="Ritari J."/>
            <person name="Douillard F.P."/>
            <person name="Paul Ross R."/>
            <person name="Yang R."/>
            <person name="Briner A.E."/>
            <person name="Felis G.E."/>
            <person name="de Vos W.M."/>
            <person name="Barrangou R."/>
            <person name="Klaenhammer T.R."/>
            <person name="Caufield P.W."/>
            <person name="Cui Y."/>
            <person name="Zhang H."/>
            <person name="O'Toole P.W."/>
        </authorList>
    </citation>
    <scope>NUCLEOTIDE SEQUENCE [LARGE SCALE GENOMIC DNA]</scope>
    <source>
        <strain evidence="2 3">DSM 22697</strain>
    </source>
</reference>
<keyword evidence="3" id="KW-1185">Reference proteome</keyword>
<name>A0A0R2F187_9LACO</name>
<evidence type="ECO:0000259" key="1">
    <source>
        <dbReference type="PROSITE" id="PS50943"/>
    </source>
</evidence>
<dbReference type="InterPro" id="IPR010982">
    <property type="entry name" value="Lambda_DNA-bd_dom_sf"/>
</dbReference>
<evidence type="ECO:0000313" key="2">
    <source>
        <dbReference type="EMBL" id="KRN21227.1"/>
    </source>
</evidence>
<protein>
    <recommendedName>
        <fullName evidence="1">HTH cro/C1-type domain-containing protein</fullName>
    </recommendedName>
</protein>
<dbReference type="Proteomes" id="UP000050865">
    <property type="component" value="Unassembled WGS sequence"/>
</dbReference>
<dbReference type="PATRIC" id="fig|1423730.4.peg.2487"/>
<dbReference type="InterPro" id="IPR001387">
    <property type="entry name" value="Cro/C1-type_HTH"/>
</dbReference>
<organism evidence="2 3">
    <name type="scientific">Lacticaseibacillus camelliae DSM 22697 = JCM 13995</name>
    <dbReference type="NCBI Taxonomy" id="1423730"/>
    <lineage>
        <taxon>Bacteria</taxon>
        <taxon>Bacillati</taxon>
        <taxon>Bacillota</taxon>
        <taxon>Bacilli</taxon>
        <taxon>Lactobacillales</taxon>
        <taxon>Lactobacillaceae</taxon>
        <taxon>Lacticaseibacillus</taxon>
    </lineage>
</organism>
<dbReference type="STRING" id="1423730.FC75_GL002392"/>
<dbReference type="PROSITE" id="PS50943">
    <property type="entry name" value="HTH_CROC1"/>
    <property type="match status" value="1"/>
</dbReference>
<dbReference type="SMART" id="SM00530">
    <property type="entry name" value="HTH_XRE"/>
    <property type="match status" value="1"/>
</dbReference>
<dbReference type="GO" id="GO:0003677">
    <property type="term" value="F:DNA binding"/>
    <property type="evidence" value="ECO:0007669"/>
    <property type="project" value="InterPro"/>
</dbReference>
<sequence length="93" mass="10167">MTAKTTKISDMIDENLKNPEFKEEYEKQMALLESAAAIMQAREAAGVTQRELAQRSGVPQATIARIERGANTSVATMTKIAMALGKKVKIEIV</sequence>
<dbReference type="CDD" id="cd00093">
    <property type="entry name" value="HTH_XRE"/>
    <property type="match status" value="1"/>
</dbReference>